<comment type="caution">
    <text evidence="10">The sequence shown here is derived from an EMBL/GenBank/DDBJ whole genome shotgun (WGS) entry which is preliminary data.</text>
</comment>
<keyword evidence="11" id="KW-1185">Reference proteome</keyword>
<feature type="region of interest" description="Disordered" evidence="8">
    <location>
        <begin position="1"/>
        <end position="25"/>
    </location>
</feature>
<protein>
    <recommendedName>
        <fullName evidence="9">Deacetylase sirtuin-type domain-containing protein</fullName>
    </recommendedName>
</protein>
<organism evidence="10 11">
    <name type="scientific">Powellomyces hirtus</name>
    <dbReference type="NCBI Taxonomy" id="109895"/>
    <lineage>
        <taxon>Eukaryota</taxon>
        <taxon>Fungi</taxon>
        <taxon>Fungi incertae sedis</taxon>
        <taxon>Chytridiomycota</taxon>
        <taxon>Chytridiomycota incertae sedis</taxon>
        <taxon>Chytridiomycetes</taxon>
        <taxon>Spizellomycetales</taxon>
        <taxon>Powellomycetaceae</taxon>
        <taxon>Powellomyces</taxon>
    </lineage>
</organism>
<dbReference type="GO" id="GO:0070403">
    <property type="term" value="F:NAD+ binding"/>
    <property type="evidence" value="ECO:0007669"/>
    <property type="project" value="InterPro"/>
</dbReference>
<keyword evidence="6" id="KW-0520">NAD</keyword>
<feature type="binding site" evidence="7">
    <location>
        <position position="366"/>
    </location>
    <ligand>
        <name>Zn(2+)</name>
        <dbReference type="ChEBI" id="CHEBI:29105"/>
    </ligand>
</feature>
<feature type="binding site" evidence="7">
    <location>
        <position position="363"/>
    </location>
    <ligand>
        <name>Zn(2+)</name>
        <dbReference type="ChEBI" id="CHEBI:29105"/>
    </ligand>
</feature>
<feature type="region of interest" description="Disordered" evidence="8">
    <location>
        <begin position="78"/>
        <end position="132"/>
    </location>
</feature>
<accession>A0A507DZA1</accession>
<feature type="domain" description="Deacetylase sirtuin-type" evidence="9">
    <location>
        <begin position="206"/>
        <end position="464"/>
    </location>
</feature>
<feature type="compositionally biased region" description="Acidic residues" evidence="8">
    <location>
        <begin position="540"/>
        <end position="560"/>
    </location>
</feature>
<dbReference type="AlphaFoldDB" id="A0A507DZA1"/>
<dbReference type="GO" id="GO:0046970">
    <property type="term" value="F:histone H4K16 deacetylase activity, NAD-dependent"/>
    <property type="evidence" value="ECO:0007669"/>
    <property type="project" value="TreeGrafter"/>
</dbReference>
<comment type="similarity">
    <text evidence="2">Belongs to the sirtuin family. Class I subfamily.</text>
</comment>
<evidence type="ECO:0000256" key="6">
    <source>
        <dbReference type="ARBA" id="ARBA00023027"/>
    </source>
</evidence>
<feature type="binding site" evidence="7">
    <location>
        <position position="342"/>
    </location>
    <ligand>
        <name>Zn(2+)</name>
        <dbReference type="ChEBI" id="CHEBI:29105"/>
    </ligand>
</feature>
<sequence length="592" mass="65546">MEARDGAESYPVAKRVKLSEQAAPPVANITADKGAAEEPAKELELGTTVESHLEVEMKEDAETEIVTADRQLVGTVSNGSATIGAGHQQQAAGRLPDRHSPNALTSGHRYDKDANAGEDVVSGPSPRSSGHGFDISISEKSLLIMQDEARHLDFWDWLEKYRALPFSVLFEVFGYKLTESLRDHSDEDLLPLLKAIMMKKIAKRNKRTDINTLEQVVELLQTCKNIVVLTGAGVSVSCGIPDFRSKNGIYSRLDEFDLDDPQQMFDLEYFRIQPETFYTFAREIYPSNFKPSPSHMFIKLLEEKGKLLRNYTQNIDTLEQLAGIQNVVQCHGSFATAKCIVCGYAVDGGELKEDIFLQRVPRCPRCPEENDGVMKPGITFFGEMLPDEFDRMFALDKEKVDLLIVMGSSLKVSPVADVKDKIPHDVPQILINMEALPHMAGFDVQLLGYCDAICAQLCHMLGWDLHHEKLEKLPTIAIGSSTEHPTTMASTAEEAPHYRQGRLPHQYLFEGAIGTADMDPNAYIPSDREDNSNTSSSADSDSDDQSSGGDESDDEDSLEGADEHGVTQANPRDRDNLSAAKFEPREHDPPST</sequence>
<dbReference type="Gene3D" id="3.40.50.1220">
    <property type="entry name" value="TPP-binding domain"/>
    <property type="match status" value="1"/>
</dbReference>
<evidence type="ECO:0000313" key="11">
    <source>
        <dbReference type="Proteomes" id="UP000318582"/>
    </source>
</evidence>
<dbReference type="CDD" id="cd01408">
    <property type="entry name" value="SIRT1"/>
    <property type="match status" value="1"/>
</dbReference>
<dbReference type="InterPro" id="IPR029035">
    <property type="entry name" value="DHS-like_NAD/FAD-binding_dom"/>
</dbReference>
<dbReference type="Proteomes" id="UP000318582">
    <property type="component" value="Unassembled WGS sequence"/>
</dbReference>
<dbReference type="InterPro" id="IPR026590">
    <property type="entry name" value="Ssirtuin_cat_dom"/>
</dbReference>
<evidence type="ECO:0000256" key="7">
    <source>
        <dbReference type="PROSITE-ProRule" id="PRU00236"/>
    </source>
</evidence>
<evidence type="ECO:0000313" key="10">
    <source>
        <dbReference type="EMBL" id="TPX56722.1"/>
    </source>
</evidence>
<dbReference type="InterPro" id="IPR003000">
    <property type="entry name" value="Sirtuin"/>
</dbReference>
<dbReference type="InterPro" id="IPR050134">
    <property type="entry name" value="NAD-dep_sirtuin_deacylases"/>
</dbReference>
<feature type="region of interest" description="Disordered" evidence="8">
    <location>
        <begin position="518"/>
        <end position="592"/>
    </location>
</feature>
<reference evidence="10 11" key="1">
    <citation type="journal article" date="2019" name="Sci. Rep.">
        <title>Comparative genomics of chytrid fungi reveal insights into the obligate biotrophic and pathogenic lifestyle of Synchytrium endobioticum.</title>
        <authorList>
            <person name="van de Vossenberg B.T.L.H."/>
            <person name="Warris S."/>
            <person name="Nguyen H.D.T."/>
            <person name="van Gent-Pelzer M.P.E."/>
            <person name="Joly D.L."/>
            <person name="van de Geest H.C."/>
            <person name="Bonants P.J.M."/>
            <person name="Smith D.S."/>
            <person name="Levesque C.A."/>
            <person name="van der Lee T.A.J."/>
        </authorList>
    </citation>
    <scope>NUCLEOTIDE SEQUENCE [LARGE SCALE GENOMIC DNA]</scope>
    <source>
        <strain evidence="10 11">CBS 809.83</strain>
    </source>
</reference>
<dbReference type="InterPro" id="IPR026591">
    <property type="entry name" value="Sirtuin_cat_small_dom_sf"/>
</dbReference>
<evidence type="ECO:0000256" key="2">
    <source>
        <dbReference type="ARBA" id="ARBA00006924"/>
    </source>
</evidence>
<dbReference type="EMBL" id="QEAQ01000066">
    <property type="protein sequence ID" value="TPX56722.1"/>
    <property type="molecule type" value="Genomic_DNA"/>
</dbReference>
<dbReference type="STRING" id="109895.A0A507DZA1"/>
<gene>
    <name evidence="10" type="ORF">PhCBS80983_g04320</name>
</gene>
<evidence type="ECO:0000256" key="4">
    <source>
        <dbReference type="ARBA" id="ARBA00022723"/>
    </source>
</evidence>
<dbReference type="Pfam" id="PF02146">
    <property type="entry name" value="SIR2"/>
    <property type="match status" value="1"/>
</dbReference>
<name>A0A507DZA1_9FUNG</name>
<dbReference type="GO" id="GO:0046872">
    <property type="term" value="F:metal ion binding"/>
    <property type="evidence" value="ECO:0007669"/>
    <property type="project" value="UniProtKB-KW"/>
</dbReference>
<evidence type="ECO:0000259" key="9">
    <source>
        <dbReference type="PROSITE" id="PS50305"/>
    </source>
</evidence>
<dbReference type="GO" id="GO:0005634">
    <property type="term" value="C:nucleus"/>
    <property type="evidence" value="ECO:0007669"/>
    <property type="project" value="TreeGrafter"/>
</dbReference>
<keyword evidence="4 7" id="KW-0479">Metal-binding</keyword>
<keyword evidence="5 7" id="KW-0862">Zinc</keyword>
<dbReference type="PROSITE" id="PS50305">
    <property type="entry name" value="SIRTUIN"/>
    <property type="match status" value="1"/>
</dbReference>
<keyword evidence="3" id="KW-0808">Transferase</keyword>
<comment type="cofactor">
    <cofactor evidence="1">
        <name>Zn(2+)</name>
        <dbReference type="ChEBI" id="CHEBI:29105"/>
    </cofactor>
</comment>
<dbReference type="SUPFAM" id="SSF52467">
    <property type="entry name" value="DHS-like NAD/FAD-binding domain"/>
    <property type="match status" value="1"/>
</dbReference>
<dbReference type="PANTHER" id="PTHR11085:SF9">
    <property type="entry name" value="NAD-DEPENDENT PROTEIN DEACETYLASE SIRTUIN-1"/>
    <property type="match status" value="1"/>
</dbReference>
<dbReference type="Gene3D" id="3.30.1600.10">
    <property type="entry name" value="SIR2/SIRT2 'Small Domain"/>
    <property type="match status" value="1"/>
</dbReference>
<feature type="compositionally biased region" description="Polar residues" evidence="8">
    <location>
        <begin position="78"/>
        <end position="91"/>
    </location>
</feature>
<feature type="active site" description="Proton acceptor" evidence="7">
    <location>
        <position position="331"/>
    </location>
</feature>
<evidence type="ECO:0000256" key="3">
    <source>
        <dbReference type="ARBA" id="ARBA00022679"/>
    </source>
</evidence>
<feature type="compositionally biased region" description="Basic and acidic residues" evidence="8">
    <location>
        <begin position="561"/>
        <end position="592"/>
    </location>
</feature>
<evidence type="ECO:0000256" key="5">
    <source>
        <dbReference type="ARBA" id="ARBA00022833"/>
    </source>
</evidence>
<evidence type="ECO:0000256" key="8">
    <source>
        <dbReference type="SAM" id="MobiDB-lite"/>
    </source>
</evidence>
<evidence type="ECO:0000256" key="1">
    <source>
        <dbReference type="ARBA" id="ARBA00001947"/>
    </source>
</evidence>
<feature type="binding site" evidence="7">
    <location>
        <position position="339"/>
    </location>
    <ligand>
        <name>Zn(2+)</name>
        <dbReference type="ChEBI" id="CHEBI:29105"/>
    </ligand>
</feature>
<dbReference type="PANTHER" id="PTHR11085">
    <property type="entry name" value="NAD-DEPENDENT PROTEIN DEACYLASE SIRTUIN-5, MITOCHONDRIAL-RELATED"/>
    <property type="match status" value="1"/>
</dbReference>
<proteinExistence type="inferred from homology"/>